<organism evidence="1 2">
    <name type="scientific">Chitinophaga arvensicola</name>
    <dbReference type="NCBI Taxonomy" id="29529"/>
    <lineage>
        <taxon>Bacteria</taxon>
        <taxon>Pseudomonadati</taxon>
        <taxon>Bacteroidota</taxon>
        <taxon>Chitinophagia</taxon>
        <taxon>Chitinophagales</taxon>
        <taxon>Chitinophagaceae</taxon>
        <taxon>Chitinophaga</taxon>
    </lineage>
</organism>
<reference evidence="2" key="1">
    <citation type="submission" date="2016-10" db="EMBL/GenBank/DDBJ databases">
        <authorList>
            <person name="Varghese N."/>
            <person name="Submissions S."/>
        </authorList>
    </citation>
    <scope>NUCLEOTIDE SEQUENCE [LARGE SCALE GENOMIC DNA]</scope>
    <source>
        <strain evidence="2">DSM 3695</strain>
    </source>
</reference>
<keyword evidence="2" id="KW-1185">Reference proteome</keyword>
<dbReference type="AlphaFoldDB" id="A0A1I0S815"/>
<evidence type="ECO:0000313" key="1">
    <source>
        <dbReference type="EMBL" id="SEW51851.1"/>
    </source>
</evidence>
<evidence type="ECO:0000313" key="2">
    <source>
        <dbReference type="Proteomes" id="UP000199310"/>
    </source>
</evidence>
<dbReference type="Proteomes" id="UP000199310">
    <property type="component" value="Unassembled WGS sequence"/>
</dbReference>
<gene>
    <name evidence="1" type="ORF">SAMN04488122_4537</name>
</gene>
<protein>
    <submittedName>
        <fullName evidence="1">Uncharacterized protein</fullName>
    </submittedName>
</protein>
<dbReference type="EMBL" id="FOJG01000002">
    <property type="protein sequence ID" value="SEW51851.1"/>
    <property type="molecule type" value="Genomic_DNA"/>
</dbReference>
<dbReference type="STRING" id="29529.SAMN04488122_4537"/>
<name>A0A1I0S815_9BACT</name>
<sequence>MSENPMKPFLADNRLIEKSVLFIENNLNNRFYDYKRSTVVISPYHSCKKAGALCQVGLLVQITSGRDFQFQVIYEYGQQDSAGIEELRCFIRKIDQYRAYQGCYIAHGFLPGCVALAASDPRIKIFASGGIEFYPEAFDDRLDYFVREPYMLVQVILRSGNALFADVNDYFEDSTGERISCHNFINYRFKLNDAIHEKIEALRKDRVTGTVNVHCVLEEEIAMSAALIYGGQEIRTVQVQLQFDYYLAYAVIQSSFDAARNRRIIEKEIRYHNGESLRMQLI</sequence>
<dbReference type="RefSeq" id="WP_143059254.1">
    <property type="nucleotide sequence ID" value="NZ_FOJG01000002.1"/>
</dbReference>
<accession>A0A1I0S815</accession>
<proteinExistence type="predicted"/>